<evidence type="ECO:0000313" key="1">
    <source>
        <dbReference type="EMBL" id="GMS91279.1"/>
    </source>
</evidence>
<gene>
    <name evidence="1" type="ORF">PENTCL1PPCAC_13454</name>
</gene>
<sequence>NSSYSNAINALFEYRNATISGHRESCILDTNTLFAFNRTIALKKLRKLHSDMLQTAMIKWALDSAHELDDESY</sequence>
<proteinExistence type="predicted"/>
<keyword evidence="2" id="KW-1185">Reference proteome</keyword>
<comment type="caution">
    <text evidence="1">The sequence shown here is derived from an EMBL/GenBank/DDBJ whole genome shotgun (WGS) entry which is preliminary data.</text>
</comment>
<reference evidence="1" key="1">
    <citation type="submission" date="2023-10" db="EMBL/GenBank/DDBJ databases">
        <title>Genome assembly of Pristionchus species.</title>
        <authorList>
            <person name="Yoshida K."/>
            <person name="Sommer R.J."/>
        </authorList>
    </citation>
    <scope>NUCLEOTIDE SEQUENCE</scope>
    <source>
        <strain evidence="1">RS0144</strain>
    </source>
</reference>
<dbReference type="Proteomes" id="UP001432027">
    <property type="component" value="Unassembled WGS sequence"/>
</dbReference>
<feature type="non-terminal residue" evidence="1">
    <location>
        <position position="1"/>
    </location>
</feature>
<name>A0AAV5T7J2_9BILA</name>
<protein>
    <submittedName>
        <fullName evidence="1">Uncharacterized protein</fullName>
    </submittedName>
</protein>
<accession>A0AAV5T7J2</accession>
<organism evidence="1 2">
    <name type="scientific">Pristionchus entomophagus</name>
    <dbReference type="NCBI Taxonomy" id="358040"/>
    <lineage>
        <taxon>Eukaryota</taxon>
        <taxon>Metazoa</taxon>
        <taxon>Ecdysozoa</taxon>
        <taxon>Nematoda</taxon>
        <taxon>Chromadorea</taxon>
        <taxon>Rhabditida</taxon>
        <taxon>Rhabditina</taxon>
        <taxon>Diplogasteromorpha</taxon>
        <taxon>Diplogasteroidea</taxon>
        <taxon>Neodiplogasteridae</taxon>
        <taxon>Pristionchus</taxon>
    </lineage>
</organism>
<evidence type="ECO:0000313" key="2">
    <source>
        <dbReference type="Proteomes" id="UP001432027"/>
    </source>
</evidence>
<dbReference type="AlphaFoldDB" id="A0AAV5T7J2"/>
<dbReference type="EMBL" id="BTSX01000003">
    <property type="protein sequence ID" value="GMS91279.1"/>
    <property type="molecule type" value="Genomic_DNA"/>
</dbReference>